<dbReference type="Gene3D" id="3.30.70.1380">
    <property type="entry name" value="Transcriptional regulatory protein pf0864 domain like"/>
    <property type="match status" value="1"/>
</dbReference>
<dbReference type="AlphaFoldDB" id="A0AAW7ZFM6"/>
<dbReference type="RefSeq" id="WP_304543854.1">
    <property type="nucleotide sequence ID" value="NZ_JARPTC010000019.1"/>
</dbReference>
<organism evidence="3 4">
    <name type="scientific">Desulforamulus aquiferis</name>
    <dbReference type="NCBI Taxonomy" id="1397668"/>
    <lineage>
        <taxon>Bacteria</taxon>
        <taxon>Bacillati</taxon>
        <taxon>Bacillota</taxon>
        <taxon>Clostridia</taxon>
        <taxon>Eubacteriales</taxon>
        <taxon>Peptococcaceae</taxon>
        <taxon>Desulforamulus</taxon>
    </lineage>
</organism>
<keyword evidence="2" id="KW-0456">Lyase</keyword>
<dbReference type="GO" id="GO:0016829">
    <property type="term" value="F:lyase activity"/>
    <property type="evidence" value="ECO:0007669"/>
    <property type="project" value="UniProtKB-KW"/>
</dbReference>
<comment type="caution">
    <text evidence="3">The sequence shown here is derived from an EMBL/GenBank/DDBJ whole genome shotgun (WGS) entry which is preliminary data.</text>
</comment>
<gene>
    <name evidence="3" type="ORF">P6N53_13155</name>
</gene>
<keyword evidence="4" id="KW-1185">Reference proteome</keyword>
<reference evidence="3" key="2">
    <citation type="submission" date="2023-03" db="EMBL/GenBank/DDBJ databases">
        <authorList>
            <person name="Zhang Z."/>
        </authorList>
    </citation>
    <scope>NUCLEOTIDE SEQUENCE</scope>
    <source>
        <strain evidence="3">DSA</strain>
    </source>
</reference>
<dbReference type="PANTHER" id="PTHR36566">
    <property type="entry name" value="NICKEL INSERTION PROTEIN-RELATED"/>
    <property type="match status" value="1"/>
</dbReference>
<dbReference type="Gene3D" id="3.10.20.300">
    <property type="entry name" value="mk0293 like domain"/>
    <property type="match status" value="1"/>
</dbReference>
<evidence type="ECO:0000313" key="4">
    <source>
        <dbReference type="Proteomes" id="UP001172911"/>
    </source>
</evidence>
<dbReference type="InterPro" id="IPR002822">
    <property type="entry name" value="Ni_insertion"/>
</dbReference>
<dbReference type="Proteomes" id="UP001172911">
    <property type="component" value="Unassembled WGS sequence"/>
</dbReference>
<proteinExistence type="predicted"/>
<sequence>MVLIKILYFDCINGLTEDMMLGALLQTGFSEIYLEKQLSCLNAPPCEIRILKEGDSFISNRFVIDCQQEELNLFQILWLIDETTLSSSIKEKTKDIFTCLAKAKSNISGIALDLVSIPDAIAKLIKTIGIQICTEQISPEKVLISSIPVKTGSENTPIGNTYATSPEVLELLKGFPIKLNNNLGQVTSLGASIARTLVNDFIDQPDINLLSLGYGRDNNPENMLRVLIGETSEDYYLQDQLAVLETNIDDMNPEFYPFVLDRLLSNGALDVYYTPIVMKKGRPGTKLTTICRPEDVNVLTGIIFSETTSLGVRISYHNRKKLSREIIEVYTCYGSVRVKVARLGHNQPVFNIKPEYEDCNSLARQLNIPVNEIYQEAFEKARNKYKDIMQDK</sequence>
<reference evidence="3" key="1">
    <citation type="journal article" date="2023" name="J. Hazard. Mater.">
        <title>Anaerobic biodegradation of pyrene and benzo[a]pyrene by a new sulfate-reducing Desulforamulus aquiferis strain DSA.</title>
        <authorList>
            <person name="Zhang Z."/>
            <person name="Sun J."/>
            <person name="Gong X."/>
            <person name="Wang C."/>
            <person name="Wang H."/>
        </authorList>
    </citation>
    <scope>NUCLEOTIDE SEQUENCE</scope>
    <source>
        <strain evidence="3">DSA</strain>
    </source>
</reference>
<evidence type="ECO:0000256" key="2">
    <source>
        <dbReference type="ARBA" id="ARBA00023239"/>
    </source>
</evidence>
<dbReference type="PANTHER" id="PTHR36566:SF1">
    <property type="entry name" value="PYRIDINIUM-3,5-BISTHIOCARBOXYLIC ACID MONONUCLEOTIDE NICKEL INSERTION PROTEIN"/>
    <property type="match status" value="1"/>
</dbReference>
<protein>
    <submittedName>
        <fullName evidence="3">LarC family nickel insertion protein</fullName>
    </submittedName>
</protein>
<evidence type="ECO:0000256" key="1">
    <source>
        <dbReference type="ARBA" id="ARBA00022596"/>
    </source>
</evidence>
<name>A0AAW7ZFM6_9FIRM</name>
<dbReference type="EMBL" id="JARPTC010000019">
    <property type="protein sequence ID" value="MDO7788172.1"/>
    <property type="molecule type" value="Genomic_DNA"/>
</dbReference>
<keyword evidence="1" id="KW-0533">Nickel</keyword>
<dbReference type="Pfam" id="PF01969">
    <property type="entry name" value="Ni_insertion"/>
    <property type="match status" value="1"/>
</dbReference>
<evidence type="ECO:0000313" key="3">
    <source>
        <dbReference type="EMBL" id="MDO7788172.1"/>
    </source>
</evidence>
<accession>A0AAW7ZFM6</accession>